<feature type="binding site" evidence="7">
    <location>
        <position position="111"/>
    </location>
    <ligand>
        <name>Cu cation</name>
        <dbReference type="ChEBI" id="CHEBI:23378"/>
    </ligand>
</feature>
<dbReference type="PRINTS" id="PR00155">
    <property type="entry name" value="AMICYANIN"/>
</dbReference>
<dbReference type="EMBL" id="PGGK01000005">
    <property type="protein sequence ID" value="TGC09509.1"/>
    <property type="molecule type" value="Genomic_DNA"/>
</dbReference>
<dbReference type="Pfam" id="PF00127">
    <property type="entry name" value="Copper-bind"/>
    <property type="match status" value="1"/>
</dbReference>
<comment type="subcellular location">
    <subcellularLocation>
        <location evidence="1">Periplasm</location>
    </subcellularLocation>
</comment>
<dbReference type="PROSITE" id="PS51257">
    <property type="entry name" value="PROKAR_LIPOPROTEIN"/>
    <property type="match status" value="1"/>
</dbReference>
<keyword evidence="3 7" id="KW-0479">Metal-binding</keyword>
<dbReference type="GO" id="GO:0009055">
    <property type="term" value="F:electron transfer activity"/>
    <property type="evidence" value="ECO:0007669"/>
    <property type="project" value="InterPro"/>
</dbReference>
<dbReference type="PANTHER" id="PTHR36507:SF1">
    <property type="entry name" value="BLL1555 PROTEIN"/>
    <property type="match status" value="1"/>
</dbReference>
<evidence type="ECO:0000313" key="10">
    <source>
        <dbReference type="Proteomes" id="UP000297295"/>
    </source>
</evidence>
<evidence type="ECO:0000313" key="9">
    <source>
        <dbReference type="EMBL" id="TGC09509.1"/>
    </source>
</evidence>
<reference evidence="9 10" key="1">
    <citation type="submission" date="2017-11" db="EMBL/GenBank/DDBJ databases">
        <title>Isolation and Characterization of Methanogenic Archaea from Saline Meromictic Lake at Siberia.</title>
        <authorList>
            <person name="Shen Y."/>
            <person name="Huang H.-H."/>
            <person name="Lai M.-C."/>
            <person name="Chen S.-C."/>
        </authorList>
    </citation>
    <scope>NUCLEOTIDE SEQUENCE [LARGE SCALE GENOMIC DNA]</scope>
    <source>
        <strain evidence="9 10">SY-01</strain>
    </source>
</reference>
<keyword evidence="4" id="KW-0574">Periplasm</keyword>
<dbReference type="Gene3D" id="2.60.40.420">
    <property type="entry name" value="Cupredoxins - blue copper proteins"/>
    <property type="match status" value="1"/>
</dbReference>
<keyword evidence="5" id="KW-0249">Electron transport</keyword>
<dbReference type="RefSeq" id="WP_135389547.1">
    <property type="nucleotide sequence ID" value="NZ_PGGK01000005.1"/>
</dbReference>
<evidence type="ECO:0000256" key="7">
    <source>
        <dbReference type="PIRSR" id="PIRSR602386-1"/>
    </source>
</evidence>
<dbReference type="PANTHER" id="PTHR36507">
    <property type="entry name" value="BLL1555 PROTEIN"/>
    <property type="match status" value="1"/>
</dbReference>
<dbReference type="InterPro" id="IPR002386">
    <property type="entry name" value="Amicyanin/Pseudoazurin"/>
</dbReference>
<evidence type="ECO:0000259" key="8">
    <source>
        <dbReference type="Pfam" id="PF00127"/>
    </source>
</evidence>
<name>A0A4E0R001_9EURY</name>
<evidence type="ECO:0000256" key="5">
    <source>
        <dbReference type="ARBA" id="ARBA00022982"/>
    </source>
</evidence>
<keyword evidence="10" id="KW-1185">Reference proteome</keyword>
<keyword evidence="2" id="KW-0813">Transport</keyword>
<dbReference type="OrthoDB" id="11836at2157"/>
<keyword evidence="6 7" id="KW-0186">Copper</keyword>
<evidence type="ECO:0000256" key="4">
    <source>
        <dbReference type="ARBA" id="ARBA00022764"/>
    </source>
</evidence>
<evidence type="ECO:0000256" key="3">
    <source>
        <dbReference type="ARBA" id="ARBA00022723"/>
    </source>
</evidence>
<gene>
    <name evidence="9" type="ORF">CUN85_06675</name>
</gene>
<proteinExistence type="predicted"/>
<dbReference type="Proteomes" id="UP000297295">
    <property type="component" value="Unassembled WGS sequence"/>
</dbReference>
<dbReference type="GO" id="GO:0005507">
    <property type="term" value="F:copper ion binding"/>
    <property type="evidence" value="ECO:0007669"/>
    <property type="project" value="InterPro"/>
</dbReference>
<organism evidence="9 10">
    <name type="scientific">Methanolobus halotolerans</name>
    <dbReference type="NCBI Taxonomy" id="2052935"/>
    <lineage>
        <taxon>Archaea</taxon>
        <taxon>Methanobacteriati</taxon>
        <taxon>Methanobacteriota</taxon>
        <taxon>Stenosarchaea group</taxon>
        <taxon>Methanomicrobia</taxon>
        <taxon>Methanosarcinales</taxon>
        <taxon>Methanosarcinaceae</taxon>
        <taxon>Methanolobus</taxon>
    </lineage>
</organism>
<dbReference type="AlphaFoldDB" id="A0A4E0R001"/>
<comment type="cofactor">
    <cofactor evidence="7">
        <name>Cu cation</name>
        <dbReference type="ChEBI" id="CHEBI:23378"/>
    </cofactor>
    <text evidence="7">Binds 1 copper ion per subunit.</text>
</comment>
<dbReference type="InterPro" id="IPR000923">
    <property type="entry name" value="BlueCu_1"/>
</dbReference>
<comment type="caution">
    <text evidence="9">The sequence shown here is derived from an EMBL/GenBank/DDBJ whole genome shotgun (WGS) entry which is preliminary data.</text>
</comment>
<dbReference type="SUPFAM" id="SSF49503">
    <property type="entry name" value="Cupredoxins"/>
    <property type="match status" value="1"/>
</dbReference>
<sequence length="121" mass="13031">MRKFLKWLIAMVLVAAAVLAAGCTDSGPTDDSADDQEQVQTNEVSMMSLQFQPQNIRVSAGDTVTWTNDDAVAHTATADNGEFDSGVLEPGQTYSHAFEEPGTYDYICTIHPSMVGTVTVQ</sequence>
<evidence type="ECO:0000256" key="1">
    <source>
        <dbReference type="ARBA" id="ARBA00004418"/>
    </source>
</evidence>
<accession>A0A4E0R001</accession>
<dbReference type="InterPro" id="IPR035668">
    <property type="entry name" value="Amicyanin"/>
</dbReference>
<dbReference type="InterPro" id="IPR052721">
    <property type="entry name" value="ET_Amicyanin"/>
</dbReference>
<feature type="binding site" evidence="7">
    <location>
        <position position="74"/>
    </location>
    <ligand>
        <name>Cu cation</name>
        <dbReference type="ChEBI" id="CHEBI:23378"/>
    </ligand>
</feature>
<evidence type="ECO:0000256" key="2">
    <source>
        <dbReference type="ARBA" id="ARBA00022448"/>
    </source>
</evidence>
<dbReference type="GO" id="GO:0042597">
    <property type="term" value="C:periplasmic space"/>
    <property type="evidence" value="ECO:0007669"/>
    <property type="project" value="UniProtKB-SubCell"/>
</dbReference>
<feature type="binding site" evidence="7">
    <location>
        <position position="108"/>
    </location>
    <ligand>
        <name>Cu cation</name>
        <dbReference type="ChEBI" id="CHEBI:23378"/>
    </ligand>
</feature>
<dbReference type="CDD" id="cd13921">
    <property type="entry name" value="Amicyanin"/>
    <property type="match status" value="1"/>
</dbReference>
<protein>
    <recommendedName>
        <fullName evidence="8">Blue (type 1) copper domain-containing protein</fullName>
    </recommendedName>
</protein>
<dbReference type="InterPro" id="IPR008972">
    <property type="entry name" value="Cupredoxin"/>
</dbReference>
<evidence type="ECO:0000256" key="6">
    <source>
        <dbReference type="ARBA" id="ARBA00023008"/>
    </source>
</evidence>
<feature type="domain" description="Blue (type 1) copper" evidence="8">
    <location>
        <begin position="42"/>
        <end position="121"/>
    </location>
</feature>
<feature type="binding site" evidence="7">
    <location>
        <position position="114"/>
    </location>
    <ligand>
        <name>Cu cation</name>
        <dbReference type="ChEBI" id="CHEBI:23378"/>
    </ligand>
</feature>